<dbReference type="HAMAP" id="MF_00984">
    <property type="entry name" value="SSB"/>
    <property type="match status" value="1"/>
</dbReference>
<dbReference type="CDD" id="cd04496">
    <property type="entry name" value="SSB_OBF"/>
    <property type="match status" value="1"/>
</dbReference>
<feature type="compositionally biased region" description="Low complexity" evidence="4">
    <location>
        <begin position="121"/>
        <end position="140"/>
    </location>
</feature>
<dbReference type="Pfam" id="PF00436">
    <property type="entry name" value="SSB"/>
    <property type="match status" value="1"/>
</dbReference>
<evidence type="ECO:0000313" key="6">
    <source>
        <dbReference type="Proteomes" id="UP000318478"/>
    </source>
</evidence>
<reference evidence="5 6" key="1">
    <citation type="submission" date="2019-02" db="EMBL/GenBank/DDBJ databases">
        <title>Deep-cultivation of Planctomycetes and their phenomic and genomic characterization uncovers novel biology.</title>
        <authorList>
            <person name="Wiegand S."/>
            <person name="Jogler M."/>
            <person name="Boedeker C."/>
            <person name="Pinto D."/>
            <person name="Vollmers J."/>
            <person name="Rivas-Marin E."/>
            <person name="Kohn T."/>
            <person name="Peeters S.H."/>
            <person name="Heuer A."/>
            <person name="Rast P."/>
            <person name="Oberbeckmann S."/>
            <person name="Bunk B."/>
            <person name="Jeske O."/>
            <person name="Meyerdierks A."/>
            <person name="Storesund J.E."/>
            <person name="Kallscheuer N."/>
            <person name="Luecker S."/>
            <person name="Lage O.M."/>
            <person name="Pohl T."/>
            <person name="Merkel B.J."/>
            <person name="Hornburger P."/>
            <person name="Mueller R.-W."/>
            <person name="Bruemmer F."/>
            <person name="Labrenz M."/>
            <person name="Spormann A.M."/>
            <person name="Op Den Camp H."/>
            <person name="Overmann J."/>
            <person name="Amann R."/>
            <person name="Jetten M.S.M."/>
            <person name="Mascher T."/>
            <person name="Medema M.H."/>
            <person name="Devos D.P."/>
            <person name="Kaster A.-K."/>
            <person name="Ovreas L."/>
            <person name="Rohde M."/>
            <person name="Galperin M.Y."/>
            <person name="Jogler C."/>
        </authorList>
    </citation>
    <scope>NUCLEOTIDE SEQUENCE [LARGE SCALE GENOMIC DNA]</scope>
    <source>
        <strain evidence="5 6">Pla123a</strain>
    </source>
</reference>
<dbReference type="OrthoDB" id="9809878at2"/>
<dbReference type="GO" id="GO:0006310">
    <property type="term" value="P:DNA recombination"/>
    <property type="evidence" value="ECO:0007669"/>
    <property type="project" value="UniProtKB-UniRule"/>
</dbReference>
<dbReference type="EMBL" id="SJPO01000008">
    <property type="protein sequence ID" value="TWT74664.1"/>
    <property type="molecule type" value="Genomic_DNA"/>
</dbReference>
<evidence type="ECO:0000256" key="1">
    <source>
        <dbReference type="ARBA" id="ARBA00023125"/>
    </source>
</evidence>
<dbReference type="GO" id="GO:0009295">
    <property type="term" value="C:nucleoid"/>
    <property type="evidence" value="ECO:0007669"/>
    <property type="project" value="TreeGrafter"/>
</dbReference>
<comment type="caution">
    <text evidence="5">The sequence shown here is derived from an EMBL/GenBank/DDBJ whole genome shotgun (WGS) entry which is preliminary data.</text>
</comment>
<comment type="function">
    <text evidence="2">Plays an important role in DNA replication, recombination and repair. Binds to ssDNA and to an array of partner proteins to recruit them to their sites of action during DNA metabolism.</text>
</comment>
<evidence type="ECO:0000256" key="4">
    <source>
        <dbReference type="SAM" id="MobiDB-lite"/>
    </source>
</evidence>
<dbReference type="InterPro" id="IPR000424">
    <property type="entry name" value="Primosome_PriB/ssb"/>
</dbReference>
<dbReference type="AlphaFoldDB" id="A0A5C5YIG2"/>
<keyword evidence="2" id="KW-0234">DNA repair</keyword>
<dbReference type="Proteomes" id="UP000318478">
    <property type="component" value="Unassembled WGS sequence"/>
</dbReference>
<dbReference type="InterPro" id="IPR012340">
    <property type="entry name" value="NA-bd_OB-fold"/>
</dbReference>
<proteinExistence type="inferred from homology"/>
<dbReference type="InterPro" id="IPR011344">
    <property type="entry name" value="ssDNA-bd"/>
</dbReference>
<dbReference type="Gene3D" id="2.40.50.140">
    <property type="entry name" value="Nucleic acid-binding proteins"/>
    <property type="match status" value="1"/>
</dbReference>
<dbReference type="GO" id="GO:0006281">
    <property type="term" value="P:DNA repair"/>
    <property type="evidence" value="ECO:0007669"/>
    <property type="project" value="UniProtKB-UniRule"/>
</dbReference>
<evidence type="ECO:0000313" key="5">
    <source>
        <dbReference type="EMBL" id="TWT74664.1"/>
    </source>
</evidence>
<keyword evidence="2" id="KW-0235">DNA replication</keyword>
<feature type="short sequence motif" description="Important for interaction with partner proteins" evidence="2">
    <location>
        <begin position="142"/>
        <end position="147"/>
    </location>
</feature>
<dbReference type="RefSeq" id="WP_146589221.1">
    <property type="nucleotide sequence ID" value="NZ_SJPO01000008.1"/>
</dbReference>
<feature type="compositionally biased region" description="Gly residues" evidence="4">
    <location>
        <begin position="107"/>
        <end position="120"/>
    </location>
</feature>
<keyword evidence="2" id="KW-0227">DNA damage</keyword>
<dbReference type="PANTHER" id="PTHR10302">
    <property type="entry name" value="SINGLE-STRANDED DNA-BINDING PROTEIN"/>
    <property type="match status" value="1"/>
</dbReference>
<protein>
    <recommendedName>
        <fullName evidence="2 3">Single-stranded DNA-binding protein</fullName>
        <shortName evidence="2">SSB</shortName>
    </recommendedName>
</protein>
<accession>A0A5C5YIG2</accession>
<sequence length="147" mass="15635">MASYNRVILVGNLTRDPELRYIPSGTAVAEIGLAVNDRVKKGDQWVDETTFVDVTLWSRTAEVANEYLSKGAPVLIEGRLKLDTWEKDGQKRSKLKVIADKMQMLGGRTGGGSGGGGPRGGSDAYSQPAPASSSAGANIPPEDDIPF</sequence>
<dbReference type="GO" id="GO:0003697">
    <property type="term" value="F:single-stranded DNA binding"/>
    <property type="evidence" value="ECO:0007669"/>
    <property type="project" value="UniProtKB-UniRule"/>
</dbReference>
<comment type="subunit">
    <text evidence="2">Homotetramer.</text>
</comment>
<evidence type="ECO:0000256" key="3">
    <source>
        <dbReference type="RuleBase" id="RU000524"/>
    </source>
</evidence>
<gene>
    <name evidence="5" type="primary">ssb</name>
    <name evidence="5" type="ORF">Pla123a_34880</name>
</gene>
<comment type="caution">
    <text evidence="2">Lacks conserved residue(s) required for the propagation of feature annotation.</text>
</comment>
<feature type="region of interest" description="Disordered" evidence="4">
    <location>
        <begin position="104"/>
        <end position="147"/>
    </location>
</feature>
<dbReference type="PANTHER" id="PTHR10302:SF27">
    <property type="entry name" value="SINGLE-STRANDED DNA-BINDING PROTEIN"/>
    <property type="match status" value="1"/>
</dbReference>
<dbReference type="SUPFAM" id="SSF50249">
    <property type="entry name" value="Nucleic acid-binding proteins"/>
    <property type="match status" value="1"/>
</dbReference>
<evidence type="ECO:0000256" key="2">
    <source>
        <dbReference type="HAMAP-Rule" id="MF_00984"/>
    </source>
</evidence>
<dbReference type="PROSITE" id="PS50935">
    <property type="entry name" value="SSB"/>
    <property type="match status" value="1"/>
</dbReference>
<name>A0A5C5YIG2_9BACT</name>
<dbReference type="NCBIfam" id="TIGR00621">
    <property type="entry name" value="ssb"/>
    <property type="match status" value="1"/>
</dbReference>
<dbReference type="GO" id="GO:0006260">
    <property type="term" value="P:DNA replication"/>
    <property type="evidence" value="ECO:0007669"/>
    <property type="project" value="UniProtKB-UniRule"/>
</dbReference>
<keyword evidence="1 2" id="KW-0238">DNA-binding</keyword>
<organism evidence="5 6">
    <name type="scientific">Posidoniimonas polymericola</name>
    <dbReference type="NCBI Taxonomy" id="2528002"/>
    <lineage>
        <taxon>Bacteria</taxon>
        <taxon>Pseudomonadati</taxon>
        <taxon>Planctomycetota</taxon>
        <taxon>Planctomycetia</taxon>
        <taxon>Pirellulales</taxon>
        <taxon>Lacipirellulaceae</taxon>
        <taxon>Posidoniimonas</taxon>
    </lineage>
</organism>
<keyword evidence="6" id="KW-1185">Reference proteome</keyword>
<keyword evidence="2" id="KW-0233">DNA recombination</keyword>